<comment type="caution">
    <text evidence="2">The sequence shown here is derived from an EMBL/GenBank/DDBJ whole genome shotgun (WGS) entry which is preliminary data.</text>
</comment>
<evidence type="ECO:0000313" key="2">
    <source>
        <dbReference type="EMBL" id="MDG5752895.1"/>
    </source>
</evidence>
<dbReference type="InterPro" id="IPR000182">
    <property type="entry name" value="GNAT_dom"/>
</dbReference>
<dbReference type="Pfam" id="PF13302">
    <property type="entry name" value="Acetyltransf_3"/>
    <property type="match status" value="1"/>
</dbReference>
<dbReference type="InterPro" id="IPR016181">
    <property type="entry name" value="Acyl_CoA_acyltransferase"/>
</dbReference>
<dbReference type="Gene3D" id="3.40.630.30">
    <property type="match status" value="1"/>
</dbReference>
<keyword evidence="3" id="KW-1185">Reference proteome</keyword>
<name>A0ABT6H0J6_9BACI</name>
<dbReference type="SUPFAM" id="SSF55729">
    <property type="entry name" value="Acyl-CoA N-acyltransferases (Nat)"/>
    <property type="match status" value="1"/>
</dbReference>
<reference evidence="2 3" key="1">
    <citation type="submission" date="2023-04" db="EMBL/GenBank/DDBJ databases">
        <title>Ectobacillus antri isolated from activated sludge.</title>
        <authorList>
            <person name="Yan P."/>
            <person name="Liu X."/>
        </authorList>
    </citation>
    <scope>NUCLEOTIDE SEQUENCE [LARGE SCALE GENOMIC DNA]</scope>
    <source>
        <strain evidence="2 3">C18H</strain>
    </source>
</reference>
<gene>
    <name evidence="2" type="ORF">P6P90_02625</name>
</gene>
<sequence>MFLLQVDEEIQIKLLMPKDATALTTVLCANQEHLKTWLPWAVEIPSVSTYEKEIIPSWLQKFADNNGFEAGIFYKNKLVGMAGLHYIDWRNKTTELGY</sequence>
<accession>A0ABT6H0J6</accession>
<dbReference type="EMBL" id="JARULN010000001">
    <property type="protein sequence ID" value="MDG5752895.1"/>
    <property type="molecule type" value="Genomic_DNA"/>
</dbReference>
<evidence type="ECO:0000259" key="1">
    <source>
        <dbReference type="Pfam" id="PF13302"/>
    </source>
</evidence>
<proteinExistence type="predicted"/>
<organism evidence="2 3">
    <name type="scientific">Ectobacillus antri</name>
    <dbReference type="NCBI Taxonomy" id="2486280"/>
    <lineage>
        <taxon>Bacteria</taxon>
        <taxon>Bacillati</taxon>
        <taxon>Bacillota</taxon>
        <taxon>Bacilli</taxon>
        <taxon>Bacillales</taxon>
        <taxon>Bacillaceae</taxon>
        <taxon>Ectobacillus</taxon>
    </lineage>
</organism>
<evidence type="ECO:0000313" key="3">
    <source>
        <dbReference type="Proteomes" id="UP001218246"/>
    </source>
</evidence>
<protein>
    <recommendedName>
        <fullName evidence="1">N-acetyltransferase domain-containing protein</fullName>
    </recommendedName>
</protein>
<feature type="domain" description="N-acetyltransferase" evidence="1">
    <location>
        <begin position="15"/>
        <end position="98"/>
    </location>
</feature>
<dbReference type="Proteomes" id="UP001218246">
    <property type="component" value="Unassembled WGS sequence"/>
</dbReference>